<keyword evidence="1" id="KW-1133">Transmembrane helix</keyword>
<feature type="transmembrane region" description="Helical" evidence="1">
    <location>
        <begin position="7"/>
        <end position="29"/>
    </location>
</feature>
<keyword evidence="1" id="KW-0812">Transmembrane</keyword>
<evidence type="ECO:0000313" key="3">
    <source>
        <dbReference type="Proteomes" id="UP000641932"/>
    </source>
</evidence>
<evidence type="ECO:0000256" key="1">
    <source>
        <dbReference type="SAM" id="Phobius"/>
    </source>
</evidence>
<evidence type="ECO:0008006" key="4">
    <source>
        <dbReference type="Google" id="ProtNLM"/>
    </source>
</evidence>
<comment type="caution">
    <text evidence="2">The sequence shown here is derived from an EMBL/GenBank/DDBJ whole genome shotgun (WGS) entry which is preliminary data.</text>
</comment>
<feature type="transmembrane region" description="Helical" evidence="1">
    <location>
        <begin position="66"/>
        <end position="87"/>
    </location>
</feature>
<gene>
    <name evidence="2" type="ORF">GCM10012280_04920</name>
</gene>
<keyword evidence="1" id="KW-0472">Membrane</keyword>
<dbReference type="RefSeq" id="WP_189129797.1">
    <property type="nucleotide sequence ID" value="NZ_BMMS01000002.1"/>
</dbReference>
<protein>
    <recommendedName>
        <fullName evidence="4">Alkaline shock response membrane anchor protein AmaP</fullName>
    </recommendedName>
</protein>
<name>A0A918DTC1_9ACTN</name>
<dbReference type="Proteomes" id="UP000641932">
    <property type="component" value="Unassembled WGS sequence"/>
</dbReference>
<organism evidence="2 3">
    <name type="scientific">Wenjunlia tyrosinilytica</name>
    <dbReference type="NCBI Taxonomy" id="1544741"/>
    <lineage>
        <taxon>Bacteria</taxon>
        <taxon>Bacillati</taxon>
        <taxon>Actinomycetota</taxon>
        <taxon>Actinomycetes</taxon>
        <taxon>Kitasatosporales</taxon>
        <taxon>Streptomycetaceae</taxon>
        <taxon>Wenjunlia</taxon>
    </lineage>
</organism>
<evidence type="ECO:0000313" key="2">
    <source>
        <dbReference type="EMBL" id="GGO81224.1"/>
    </source>
</evidence>
<reference evidence="2" key="2">
    <citation type="submission" date="2020-09" db="EMBL/GenBank/DDBJ databases">
        <authorList>
            <person name="Sun Q."/>
            <person name="Zhou Y."/>
        </authorList>
    </citation>
    <scope>NUCLEOTIDE SEQUENCE</scope>
    <source>
        <strain evidence="2">CGMCC 4.7201</strain>
    </source>
</reference>
<dbReference type="NCBIfam" id="NF033218">
    <property type="entry name" value="anchor_AmaP"/>
    <property type="match status" value="1"/>
</dbReference>
<dbReference type="EMBL" id="BMMS01000002">
    <property type="protein sequence ID" value="GGO81224.1"/>
    <property type="molecule type" value="Genomic_DNA"/>
</dbReference>
<sequence>MRKIVNRVLLGLIGLALFAVGALVLIGGLDLPRHWGFTLPSWWPLDDPDQSVLSRASRTRWRDEGWWWPTVFAVLGALVVLTLWWLLAQVRHRRLAQLRIDVGEGGNALLRGPALEHAIEMEARRMEGVDGAKVTLHRRRGVPGVKVALTLAAHAEPGRVLETLETEQLGNARASVALDVLPSEVRLRSDRHPATRVE</sequence>
<proteinExistence type="predicted"/>
<dbReference type="AlphaFoldDB" id="A0A918DTC1"/>
<accession>A0A918DTC1</accession>
<keyword evidence="3" id="KW-1185">Reference proteome</keyword>
<reference evidence="2" key="1">
    <citation type="journal article" date="2014" name="Int. J. Syst. Evol. Microbiol.">
        <title>Complete genome sequence of Corynebacterium casei LMG S-19264T (=DSM 44701T), isolated from a smear-ripened cheese.</title>
        <authorList>
            <consortium name="US DOE Joint Genome Institute (JGI-PGF)"/>
            <person name="Walter F."/>
            <person name="Albersmeier A."/>
            <person name="Kalinowski J."/>
            <person name="Ruckert C."/>
        </authorList>
    </citation>
    <scope>NUCLEOTIDE SEQUENCE</scope>
    <source>
        <strain evidence="2">CGMCC 4.7201</strain>
    </source>
</reference>